<evidence type="ECO:0000256" key="1">
    <source>
        <dbReference type="ARBA" id="ARBA00004141"/>
    </source>
</evidence>
<dbReference type="OrthoDB" id="5917530at2759"/>
<dbReference type="AlphaFoldDB" id="A0A1J1HFS4"/>
<proteinExistence type="predicted"/>
<keyword evidence="2 5" id="KW-0812">Transmembrane</keyword>
<keyword evidence="4 5" id="KW-0472">Membrane</keyword>
<reference evidence="6 7" key="1">
    <citation type="submission" date="2015-04" db="EMBL/GenBank/DDBJ databases">
        <authorList>
            <person name="Syromyatnikov M.Y."/>
            <person name="Popov V.N."/>
        </authorList>
    </citation>
    <scope>NUCLEOTIDE SEQUENCE [LARGE SCALE GENOMIC DNA]</scope>
</reference>
<evidence type="ECO:0000256" key="4">
    <source>
        <dbReference type="ARBA" id="ARBA00023136"/>
    </source>
</evidence>
<comment type="subcellular location">
    <subcellularLocation>
        <location evidence="1">Membrane</location>
        <topology evidence="1">Multi-pass membrane protein</topology>
    </subcellularLocation>
</comment>
<organism evidence="6 7">
    <name type="scientific">Clunio marinus</name>
    <dbReference type="NCBI Taxonomy" id="568069"/>
    <lineage>
        <taxon>Eukaryota</taxon>
        <taxon>Metazoa</taxon>
        <taxon>Ecdysozoa</taxon>
        <taxon>Arthropoda</taxon>
        <taxon>Hexapoda</taxon>
        <taxon>Insecta</taxon>
        <taxon>Pterygota</taxon>
        <taxon>Neoptera</taxon>
        <taxon>Endopterygota</taxon>
        <taxon>Diptera</taxon>
        <taxon>Nematocera</taxon>
        <taxon>Chironomoidea</taxon>
        <taxon>Chironomidae</taxon>
        <taxon>Clunio</taxon>
    </lineage>
</organism>
<dbReference type="PANTHER" id="PTHR10671:SF110">
    <property type="entry name" value="FI18012P1"/>
    <property type="match status" value="1"/>
</dbReference>
<keyword evidence="3 5" id="KW-1133">Transmembrane helix</keyword>
<protein>
    <submittedName>
        <fullName evidence="6">CLUMA_CG000652, isoform A</fullName>
    </submittedName>
</protein>
<accession>A0A1J1HFS4</accession>
<evidence type="ECO:0000256" key="5">
    <source>
        <dbReference type="SAM" id="Phobius"/>
    </source>
</evidence>
<feature type="transmembrane region" description="Helical" evidence="5">
    <location>
        <begin position="342"/>
        <end position="362"/>
    </location>
</feature>
<evidence type="ECO:0000313" key="6">
    <source>
        <dbReference type="EMBL" id="CRK86823.1"/>
    </source>
</evidence>
<dbReference type="STRING" id="568069.A0A1J1HFS4"/>
<sequence>MSEASTLDDPERKTKLEEFYFQRKILFGCTLSLFFGLILWIIAISTNRWFIVSGGKTGIFVESHRRYFKASHTGINRNCRYAVVPQPVSTSVVRNFTTLSISSLDDLEEAKEKVKQEDYFKDFLKVDSPDIMSIESIDENFRKYLFAQWILNKDDKPEFAKLRNKLHSFMEKPHIKHKQMLDPTNYDQVKHTLNELITEVEVNKTHSLHVVVPNDLRFALFDDWEGKGLDLVHLLSNYAKSLRIDPSIYLKDTKFVFQPPPPIKKGFNGFRYVKWKRCAFHNLFADEDYLKSDPSVDEEMLDLSRSAATFAIITIFLMSLGFIFTVYTFLNPRYMFKRLAGGIHFIAGVTSATVCRILHVSVEYAREYLFYAFPAGAHYTYGFGFYFGILVSGINFFSFIMFLWYSRKKKGNKAATEELGMADEHIEIRR</sequence>
<dbReference type="Gene3D" id="1.20.140.150">
    <property type="match status" value="2"/>
</dbReference>
<dbReference type="EMBL" id="CVRI01000002">
    <property type="protein sequence ID" value="CRK86823.1"/>
    <property type="molecule type" value="Genomic_DNA"/>
</dbReference>
<dbReference type="PANTHER" id="PTHR10671">
    <property type="entry name" value="EPITHELIAL MEMBRANE PROTEIN-RELATED"/>
    <property type="match status" value="1"/>
</dbReference>
<feature type="transmembrane region" description="Helical" evidence="5">
    <location>
        <begin position="382"/>
        <end position="405"/>
    </location>
</feature>
<name>A0A1J1HFS4_9DIPT</name>
<gene>
    <name evidence="6" type="primary">putative AGAP004834-PA</name>
    <name evidence="6" type="ORF">CLUMA_CG000652</name>
</gene>
<evidence type="ECO:0000256" key="2">
    <source>
        <dbReference type="ARBA" id="ARBA00022692"/>
    </source>
</evidence>
<feature type="transmembrane region" description="Helical" evidence="5">
    <location>
        <begin position="307"/>
        <end position="330"/>
    </location>
</feature>
<evidence type="ECO:0000313" key="7">
    <source>
        <dbReference type="Proteomes" id="UP000183832"/>
    </source>
</evidence>
<evidence type="ECO:0000256" key="3">
    <source>
        <dbReference type="ARBA" id="ARBA00022989"/>
    </source>
</evidence>
<dbReference type="InterPro" id="IPR050579">
    <property type="entry name" value="PMP-22/EMP/MP20-like"/>
</dbReference>
<feature type="transmembrane region" description="Helical" evidence="5">
    <location>
        <begin position="25"/>
        <end position="43"/>
    </location>
</feature>
<dbReference type="GO" id="GO:0005886">
    <property type="term" value="C:plasma membrane"/>
    <property type="evidence" value="ECO:0007669"/>
    <property type="project" value="TreeGrafter"/>
</dbReference>
<dbReference type="Proteomes" id="UP000183832">
    <property type="component" value="Unassembled WGS sequence"/>
</dbReference>
<keyword evidence="7" id="KW-1185">Reference proteome</keyword>